<organism evidence="3 4">
    <name type="scientific">Candidatus Zambryskibacteria bacterium RIFCSPLOWO2_01_FULL_43_17</name>
    <dbReference type="NCBI Taxonomy" id="1802760"/>
    <lineage>
        <taxon>Bacteria</taxon>
        <taxon>Candidatus Zambryskiibacteriota</taxon>
    </lineage>
</organism>
<dbReference type="Proteomes" id="UP000179283">
    <property type="component" value="Unassembled WGS sequence"/>
</dbReference>
<feature type="domain" description="DUF8128" evidence="2">
    <location>
        <begin position="95"/>
        <end position="392"/>
    </location>
</feature>
<protein>
    <recommendedName>
        <fullName evidence="2">DUF8128 domain-containing protein</fullName>
    </recommendedName>
</protein>
<evidence type="ECO:0000259" key="2">
    <source>
        <dbReference type="Pfam" id="PF26449"/>
    </source>
</evidence>
<evidence type="ECO:0000313" key="3">
    <source>
        <dbReference type="EMBL" id="OHB04364.1"/>
    </source>
</evidence>
<accession>A0A1G2U4D9</accession>
<gene>
    <name evidence="3" type="ORF">A2920_00470</name>
</gene>
<evidence type="ECO:0000256" key="1">
    <source>
        <dbReference type="SAM" id="Phobius"/>
    </source>
</evidence>
<proteinExistence type="predicted"/>
<evidence type="ECO:0000313" key="4">
    <source>
        <dbReference type="Proteomes" id="UP000179283"/>
    </source>
</evidence>
<keyword evidence="1" id="KW-1133">Transmembrane helix</keyword>
<comment type="caution">
    <text evidence="3">The sequence shown here is derived from an EMBL/GenBank/DDBJ whole genome shotgun (WGS) entry which is preliminary data.</text>
</comment>
<reference evidence="3 4" key="1">
    <citation type="journal article" date="2016" name="Nat. Commun.">
        <title>Thousands of microbial genomes shed light on interconnected biogeochemical processes in an aquifer system.</title>
        <authorList>
            <person name="Anantharaman K."/>
            <person name="Brown C.T."/>
            <person name="Hug L.A."/>
            <person name="Sharon I."/>
            <person name="Castelle C.J."/>
            <person name="Probst A.J."/>
            <person name="Thomas B.C."/>
            <person name="Singh A."/>
            <person name="Wilkins M.J."/>
            <person name="Karaoz U."/>
            <person name="Brodie E.L."/>
            <person name="Williams K.H."/>
            <person name="Hubbard S.S."/>
            <person name="Banfield J.F."/>
        </authorList>
    </citation>
    <scope>NUCLEOTIDE SEQUENCE [LARGE SCALE GENOMIC DNA]</scope>
</reference>
<feature type="transmembrane region" description="Helical" evidence="1">
    <location>
        <begin position="25"/>
        <end position="42"/>
    </location>
</feature>
<keyword evidence="1" id="KW-0812">Transmembrane</keyword>
<dbReference type="EMBL" id="MHWD01000010">
    <property type="protein sequence ID" value="OHB04364.1"/>
    <property type="molecule type" value="Genomic_DNA"/>
</dbReference>
<dbReference type="Pfam" id="PF26449">
    <property type="entry name" value="DUF8128"/>
    <property type="match status" value="1"/>
</dbReference>
<keyword evidence="1" id="KW-0472">Membrane</keyword>
<name>A0A1G2U4D9_9BACT</name>
<dbReference type="AlphaFoldDB" id="A0A1G2U4D9"/>
<sequence length="410" mass="47567">MLDSFFSLFFSENIQTAWQLIKDYVYVWMPIVLFALFFQLYVRYIRTKWIINQGWFLLELRLPKEVRRSPAAMELVLHGLFEPVVGTYLDVFFGGQVRYWFSLEMVSLGGEVHFYIWGQKAWKNIVETRIYSQYPDAEVVEVEDYALKAHYDPKTMKMFGAQMSLVKADAYPIKTYIDYGLDKVGDEEEEKIDPLTPVTEFLGSLRPGEQCWIQILIQSHRKEGLEDIHFFRTPAWQEGAKKVIQDIIEKEALEGPPSMLNLTKTQQDTINAIQRSLDKHAYDTMIRVMYFAKKEDYDSIKGMGLIGSIRQFGSNNLNGIRPKWFTSTGIAYPWQDFRGIRKAAHQTELMDAYKRRSFFNIPYKNWNGKAFVMTTEELATIFHPPGTVATTPSLTRVSSKKGEAPSNLPI</sequence>
<dbReference type="InterPro" id="IPR058441">
    <property type="entry name" value="DUF8128"/>
</dbReference>